<feature type="compositionally biased region" description="Polar residues" evidence="1">
    <location>
        <begin position="547"/>
        <end position="557"/>
    </location>
</feature>
<feature type="compositionally biased region" description="Polar residues" evidence="1">
    <location>
        <begin position="479"/>
        <end position="490"/>
    </location>
</feature>
<keyword evidence="3" id="KW-1185">Reference proteome</keyword>
<evidence type="ECO:0008006" key="4">
    <source>
        <dbReference type="Google" id="ProtNLM"/>
    </source>
</evidence>
<evidence type="ECO:0000313" key="3">
    <source>
        <dbReference type="Proteomes" id="UP001281761"/>
    </source>
</evidence>
<dbReference type="EMBL" id="JARBJD010000035">
    <property type="protein sequence ID" value="KAK2958768.1"/>
    <property type="molecule type" value="Genomic_DNA"/>
</dbReference>
<accession>A0ABQ9Y4U7</accession>
<gene>
    <name evidence="2" type="ORF">BLNAU_6271</name>
</gene>
<evidence type="ECO:0000256" key="1">
    <source>
        <dbReference type="SAM" id="MobiDB-lite"/>
    </source>
</evidence>
<comment type="caution">
    <text evidence="2">The sequence shown here is derived from an EMBL/GenBank/DDBJ whole genome shotgun (WGS) entry which is preliminary data.</text>
</comment>
<dbReference type="Proteomes" id="UP001281761">
    <property type="component" value="Unassembled WGS sequence"/>
</dbReference>
<feature type="region of interest" description="Disordered" evidence="1">
    <location>
        <begin position="506"/>
        <end position="580"/>
    </location>
</feature>
<reference evidence="2 3" key="1">
    <citation type="journal article" date="2022" name="bioRxiv">
        <title>Genomics of Preaxostyla Flagellates Illuminates Evolutionary Transitions and the Path Towards Mitochondrial Loss.</title>
        <authorList>
            <person name="Novak L.V.F."/>
            <person name="Treitli S.C."/>
            <person name="Pyrih J."/>
            <person name="Halakuc P."/>
            <person name="Pipaliya S.V."/>
            <person name="Vacek V."/>
            <person name="Brzon O."/>
            <person name="Soukal P."/>
            <person name="Eme L."/>
            <person name="Dacks J.B."/>
            <person name="Karnkowska A."/>
            <person name="Elias M."/>
            <person name="Hampl V."/>
        </authorList>
    </citation>
    <scope>NUCLEOTIDE SEQUENCE [LARGE SCALE GENOMIC DNA]</scope>
    <source>
        <strain evidence="2">NAU3</strain>
        <tissue evidence="2">Gut</tissue>
    </source>
</reference>
<organism evidence="2 3">
    <name type="scientific">Blattamonas nauphoetae</name>
    <dbReference type="NCBI Taxonomy" id="2049346"/>
    <lineage>
        <taxon>Eukaryota</taxon>
        <taxon>Metamonada</taxon>
        <taxon>Preaxostyla</taxon>
        <taxon>Oxymonadida</taxon>
        <taxon>Blattamonas</taxon>
    </lineage>
</organism>
<sequence>MSQNLPVSLSFTVLRVKHLSRLIHVALQMIARTMQSGSFQSFLRSTRLQQALNILTHSNTHTVPASIHTLHPNKLLCPTPILSSLLSLFNQILSVDFVSLTGCEFTFESEKLILSSHLTSIVTDALSSLQTVISSFSSSLFSLEEGRKYFQPHSSPLLFVLNNTKQLQSSFITISTAGQSQTIQQQISALHKSSSSSTSARRVCTRLIESVFKTVTLLLEISPSAAVLLFSNTIPLFFTEILPTQTVHTQVQQPQGGSNQASPLVTISEIRFAWQSVDQNHISTVLSSFSSCLALTARSLNTSALVSTIVRLLELIECAFDVTVIQKAQASSVAPLSHPITEESVQIGLDLLSCLQTIFVTVSPMVISFFPSSLLNSLSALTFAINNLAFSLRSSRSSSIDRLPSILSTIQAVLQHALQLQSEQGRAEQQEDADWRVGLTITNDRRVEETEIVVDVFGHLQEEIIRMEERPQTEHPDNTPLNSDDQQLSPSEMVREEPTLTLLTEETPQITEQQEDHSFVPPPIIPEHEQQDDSEPEEVMIKDEHQSNQSLPAQSSDAHFDLNMENDFGIVDVGPDEDDS</sequence>
<name>A0ABQ9Y4U7_9EUKA</name>
<evidence type="ECO:0000313" key="2">
    <source>
        <dbReference type="EMBL" id="KAK2958768.1"/>
    </source>
</evidence>
<proteinExistence type="predicted"/>
<protein>
    <recommendedName>
        <fullName evidence="4">Pre-rRNA-processing protein RIX1</fullName>
    </recommendedName>
</protein>
<feature type="region of interest" description="Disordered" evidence="1">
    <location>
        <begin position="469"/>
        <end position="493"/>
    </location>
</feature>